<evidence type="ECO:0000313" key="2">
    <source>
        <dbReference type="Proteomes" id="UP000064183"/>
    </source>
</evidence>
<gene>
    <name evidence="1" type="ORF">WQO_18335</name>
</gene>
<reference evidence="1 2" key="1">
    <citation type="journal article" date="2012" name="J. Bacteriol.">
        <title>Draft genome sequence of Streptomyces globisporus C-1027, which produces an antitumor antibiotic consisting of a nine-membered enediyne with a chromoprotein.</title>
        <authorList>
            <person name="Wang L."/>
            <person name="Wang S."/>
            <person name="He Q."/>
            <person name="Yu T."/>
            <person name="Li Q."/>
            <person name="Hong B."/>
        </authorList>
    </citation>
    <scope>NUCLEOTIDE SEQUENCE [LARGE SCALE GENOMIC DNA]</scope>
    <source>
        <strain evidence="1 2">C-1027</strain>
    </source>
</reference>
<dbReference type="STRING" id="1172567.WQO_18335"/>
<dbReference type="KEGG" id="sgb:WQO_18335"/>
<evidence type="ECO:0000313" key="1">
    <source>
        <dbReference type="EMBL" id="ALU95106.1"/>
    </source>
</evidence>
<sequence length="165" mass="18078">MEWISLVSTALGAIIGVGSTLLADRVRWRRDRAGQDLDVRRQMYADYTAALSRIRTALHECVQEDIQASERPRRIREVFLVPGAYEIRHQLAIVAPPEVVEAARSAFVVLRDTRDLLVAGASVDDAADAEAEEELDAAVAELRTVMRLDLGAPKSITTPSPGSGR</sequence>
<accession>A0A0U3LWV4</accession>
<dbReference type="EMBL" id="CP013738">
    <property type="protein sequence ID" value="ALU95106.1"/>
    <property type="molecule type" value="Genomic_DNA"/>
</dbReference>
<dbReference type="Proteomes" id="UP000064183">
    <property type="component" value="Chromosome"/>
</dbReference>
<evidence type="ECO:0008006" key="3">
    <source>
        <dbReference type="Google" id="ProtNLM"/>
    </source>
</evidence>
<dbReference type="RefSeq" id="WP_010063135.1">
    <property type="nucleotide sequence ID" value="NZ_CP013738.1"/>
</dbReference>
<organism evidence="1 2">
    <name type="scientific">Streptomyces globisporus C-1027</name>
    <dbReference type="NCBI Taxonomy" id="1172567"/>
    <lineage>
        <taxon>Bacteria</taxon>
        <taxon>Bacillati</taxon>
        <taxon>Actinomycetota</taxon>
        <taxon>Actinomycetes</taxon>
        <taxon>Kitasatosporales</taxon>
        <taxon>Streptomycetaceae</taxon>
        <taxon>Streptomyces</taxon>
    </lineage>
</organism>
<dbReference type="AlphaFoldDB" id="A0A0U3LWV4"/>
<dbReference type="GeneID" id="27784328"/>
<name>A0A0U3LWV4_STRGL</name>
<protein>
    <recommendedName>
        <fullName evidence="3">Protein kilB</fullName>
    </recommendedName>
</protein>
<proteinExistence type="predicted"/>